<feature type="transmembrane region" description="Helical" evidence="10">
    <location>
        <begin position="61"/>
        <end position="83"/>
    </location>
</feature>
<keyword evidence="7 10" id="KW-0472">Membrane</keyword>
<dbReference type="InterPro" id="IPR004117">
    <property type="entry name" value="7tm6_olfct_rcpt"/>
</dbReference>
<dbReference type="EMBL" id="UFQT01000155">
    <property type="protein sequence ID" value="SSX20985.1"/>
    <property type="molecule type" value="Genomic_DNA"/>
</dbReference>
<evidence type="ECO:0000256" key="2">
    <source>
        <dbReference type="ARBA" id="ARBA00022475"/>
    </source>
</evidence>
<sequence length="400" mass="46903">MEIEKLILKFKQGFLIFGIDFENNFKKISIPTKISFLSWTLLILFMSYQSLYWYFTIHNAPGVKFLLGTVAAGLIIFQIRVVIMLSKKSDLQETLTWIIARYNHRSDPIIEHFANPRFQHLITLFTKINNAYGLMVILSTIILLILPLFMNSVDYILPFHITFFAEKGFPYFEINYICQSFICILASLATALYISLYVLILTHIIVELNVILEMCQMVGGYEEWLFELEEVLVNDEKMVPLMPVNCQKFEVIIKNIVNMHNDVSDIINTVSDFYSLNIFLWEILFVSMKCFTFLIITVYTEMSYMIPLSIAFISQYFVICFLSTKMGENYDEIGTQIYSSKWYYLTKWQKRELFIVMNFAQQSKTLTSGGMADLTLERFTTVMKFTYNLCLLLQHFIKKN</sequence>
<dbReference type="AlphaFoldDB" id="A0A336LSY4"/>
<dbReference type="PANTHER" id="PTHR21137:SF35">
    <property type="entry name" value="ODORANT RECEPTOR 19A-RELATED"/>
    <property type="match status" value="1"/>
</dbReference>
<dbReference type="GO" id="GO:0004984">
    <property type="term" value="F:olfactory receptor activity"/>
    <property type="evidence" value="ECO:0007669"/>
    <property type="project" value="InterPro"/>
</dbReference>
<dbReference type="GO" id="GO:0005886">
    <property type="term" value="C:plasma membrane"/>
    <property type="evidence" value="ECO:0007669"/>
    <property type="project" value="UniProtKB-SubCell"/>
</dbReference>
<evidence type="ECO:0000256" key="9">
    <source>
        <dbReference type="ARBA" id="ARBA00023224"/>
    </source>
</evidence>
<evidence type="ECO:0000256" key="3">
    <source>
        <dbReference type="ARBA" id="ARBA00022606"/>
    </source>
</evidence>
<feature type="transmembrane region" description="Helical" evidence="10">
    <location>
        <begin position="36"/>
        <end position="55"/>
    </location>
</feature>
<proteinExistence type="inferred from homology"/>
<evidence type="ECO:0000256" key="7">
    <source>
        <dbReference type="ARBA" id="ARBA00023136"/>
    </source>
</evidence>
<gene>
    <name evidence="11" type="primary">CSON003172</name>
</gene>
<feature type="transmembrane region" description="Helical" evidence="10">
    <location>
        <begin position="174"/>
        <end position="200"/>
    </location>
</feature>
<keyword evidence="3 10" id="KW-0716">Sensory transduction</keyword>
<keyword evidence="2" id="KW-1003">Cell membrane</keyword>
<keyword evidence="9 10" id="KW-0807">Transducer</keyword>
<evidence type="ECO:0000256" key="6">
    <source>
        <dbReference type="ARBA" id="ARBA00022989"/>
    </source>
</evidence>
<keyword evidence="6 10" id="KW-1133">Transmembrane helix</keyword>
<keyword evidence="8 10" id="KW-0675">Receptor</keyword>
<organism evidence="11">
    <name type="scientific">Culicoides sonorensis</name>
    <name type="common">Biting midge</name>
    <dbReference type="NCBI Taxonomy" id="179676"/>
    <lineage>
        <taxon>Eukaryota</taxon>
        <taxon>Metazoa</taxon>
        <taxon>Ecdysozoa</taxon>
        <taxon>Arthropoda</taxon>
        <taxon>Hexapoda</taxon>
        <taxon>Insecta</taxon>
        <taxon>Pterygota</taxon>
        <taxon>Neoptera</taxon>
        <taxon>Endopterygota</taxon>
        <taxon>Diptera</taxon>
        <taxon>Nematocera</taxon>
        <taxon>Chironomoidea</taxon>
        <taxon>Ceratopogonidae</taxon>
        <taxon>Ceratopogoninae</taxon>
        <taxon>Culicoides</taxon>
        <taxon>Monoculicoides</taxon>
    </lineage>
</organism>
<comment type="caution">
    <text evidence="10">Lacks conserved residue(s) required for the propagation of feature annotation.</text>
</comment>
<feature type="transmembrane region" description="Helical" evidence="10">
    <location>
        <begin position="278"/>
        <end position="298"/>
    </location>
</feature>
<accession>A0A336LSY4</accession>
<keyword evidence="4 10" id="KW-0812">Transmembrane</keyword>
<comment type="similarity">
    <text evidence="10">Belongs to the insect chemoreceptor superfamily. Heteromeric odorant receptor channel (TC 1.A.69) family.</text>
</comment>
<dbReference type="GO" id="GO:0005549">
    <property type="term" value="F:odorant binding"/>
    <property type="evidence" value="ECO:0007669"/>
    <property type="project" value="InterPro"/>
</dbReference>
<feature type="transmembrane region" description="Helical" evidence="10">
    <location>
        <begin position="304"/>
        <end position="322"/>
    </location>
</feature>
<evidence type="ECO:0000256" key="1">
    <source>
        <dbReference type="ARBA" id="ARBA00004651"/>
    </source>
</evidence>
<keyword evidence="5 10" id="KW-0552">Olfaction</keyword>
<comment type="subcellular location">
    <subcellularLocation>
        <location evidence="1 10">Cell membrane</location>
        <topology evidence="1 10">Multi-pass membrane protein</topology>
    </subcellularLocation>
</comment>
<dbReference type="Pfam" id="PF02949">
    <property type="entry name" value="7tm_6"/>
    <property type="match status" value="1"/>
</dbReference>
<evidence type="ECO:0000256" key="4">
    <source>
        <dbReference type="ARBA" id="ARBA00022692"/>
    </source>
</evidence>
<name>A0A336LSY4_CULSO</name>
<dbReference type="GO" id="GO:0007165">
    <property type="term" value="P:signal transduction"/>
    <property type="evidence" value="ECO:0007669"/>
    <property type="project" value="UniProtKB-KW"/>
</dbReference>
<dbReference type="PANTHER" id="PTHR21137">
    <property type="entry name" value="ODORANT RECEPTOR"/>
    <property type="match status" value="1"/>
</dbReference>
<evidence type="ECO:0000313" key="11">
    <source>
        <dbReference type="EMBL" id="SSX20985.1"/>
    </source>
</evidence>
<evidence type="ECO:0000256" key="8">
    <source>
        <dbReference type="ARBA" id="ARBA00023170"/>
    </source>
</evidence>
<evidence type="ECO:0000256" key="5">
    <source>
        <dbReference type="ARBA" id="ARBA00022725"/>
    </source>
</evidence>
<reference evidence="11" key="1">
    <citation type="submission" date="2018-07" db="EMBL/GenBank/DDBJ databases">
        <authorList>
            <person name="Quirk P.G."/>
            <person name="Krulwich T.A."/>
        </authorList>
    </citation>
    <scope>NUCLEOTIDE SEQUENCE</scope>
</reference>
<protein>
    <recommendedName>
        <fullName evidence="10">Odorant receptor</fullName>
    </recommendedName>
</protein>
<dbReference type="VEuPathDB" id="VectorBase:CSON003172"/>
<evidence type="ECO:0000256" key="10">
    <source>
        <dbReference type="RuleBase" id="RU351113"/>
    </source>
</evidence>
<feature type="transmembrane region" description="Helical" evidence="10">
    <location>
        <begin position="131"/>
        <end position="150"/>
    </location>
</feature>